<dbReference type="PROSITE" id="PS50089">
    <property type="entry name" value="ZF_RING_2"/>
    <property type="match status" value="1"/>
</dbReference>
<evidence type="ECO:0000259" key="11">
    <source>
        <dbReference type="PROSITE" id="PS50089"/>
    </source>
</evidence>
<dbReference type="InterPro" id="IPR001841">
    <property type="entry name" value="Znf_RING"/>
</dbReference>
<dbReference type="Pfam" id="PF13639">
    <property type="entry name" value="zf-RING_2"/>
    <property type="match status" value="1"/>
</dbReference>
<keyword evidence="5" id="KW-0862">Zinc</keyword>
<dbReference type="EMBL" id="BAABME010022814">
    <property type="protein sequence ID" value="GAA0166664.1"/>
    <property type="molecule type" value="Genomic_DNA"/>
</dbReference>
<dbReference type="Proteomes" id="UP001454036">
    <property type="component" value="Unassembled WGS sequence"/>
</dbReference>
<evidence type="ECO:0000313" key="13">
    <source>
        <dbReference type="Proteomes" id="UP001454036"/>
    </source>
</evidence>
<keyword evidence="2 10" id="KW-0812">Transmembrane</keyword>
<evidence type="ECO:0000256" key="1">
    <source>
        <dbReference type="ARBA" id="ARBA00004370"/>
    </source>
</evidence>
<sequence>MFNLWLSVLVKGLCPKEDYVTFNSQLVVISVLATIPCTFIFSFLVNRMYPAEETLHKSGRSDDDKIMMEQVKENDEDGNEIECAVCLNEVFKGEKYKILPTCKHGYHDSCIESWLQTNPSCPVCRCEVYMGSGKQKGRFNGLISSLSSFFYGFCKPFFGFSTETIENSHYLL</sequence>
<evidence type="ECO:0000256" key="6">
    <source>
        <dbReference type="ARBA" id="ARBA00022989"/>
    </source>
</evidence>
<proteinExistence type="inferred from homology"/>
<evidence type="ECO:0000256" key="3">
    <source>
        <dbReference type="ARBA" id="ARBA00022723"/>
    </source>
</evidence>
<dbReference type="SMART" id="SM00184">
    <property type="entry name" value="RING"/>
    <property type="match status" value="1"/>
</dbReference>
<evidence type="ECO:0000256" key="2">
    <source>
        <dbReference type="ARBA" id="ARBA00022692"/>
    </source>
</evidence>
<evidence type="ECO:0000256" key="8">
    <source>
        <dbReference type="ARBA" id="ARBA00024209"/>
    </source>
</evidence>
<evidence type="ECO:0000256" key="5">
    <source>
        <dbReference type="ARBA" id="ARBA00022833"/>
    </source>
</evidence>
<dbReference type="SUPFAM" id="SSF57850">
    <property type="entry name" value="RING/U-box"/>
    <property type="match status" value="1"/>
</dbReference>
<gene>
    <name evidence="12" type="ORF">LIER_40233</name>
</gene>
<evidence type="ECO:0000256" key="9">
    <source>
        <dbReference type="PROSITE-ProRule" id="PRU00175"/>
    </source>
</evidence>
<dbReference type="Gene3D" id="3.30.40.10">
    <property type="entry name" value="Zinc/RING finger domain, C3HC4 (zinc finger)"/>
    <property type="match status" value="1"/>
</dbReference>
<dbReference type="PANTHER" id="PTHR46539:SF1">
    <property type="entry name" value="E3 UBIQUITIN-PROTEIN LIGASE ATL42"/>
    <property type="match status" value="1"/>
</dbReference>
<keyword evidence="3" id="KW-0479">Metal-binding</keyword>
<dbReference type="AlphaFoldDB" id="A0AAV3QRK6"/>
<organism evidence="12 13">
    <name type="scientific">Lithospermum erythrorhizon</name>
    <name type="common">Purple gromwell</name>
    <name type="synonym">Lithospermum officinale var. erythrorhizon</name>
    <dbReference type="NCBI Taxonomy" id="34254"/>
    <lineage>
        <taxon>Eukaryota</taxon>
        <taxon>Viridiplantae</taxon>
        <taxon>Streptophyta</taxon>
        <taxon>Embryophyta</taxon>
        <taxon>Tracheophyta</taxon>
        <taxon>Spermatophyta</taxon>
        <taxon>Magnoliopsida</taxon>
        <taxon>eudicotyledons</taxon>
        <taxon>Gunneridae</taxon>
        <taxon>Pentapetalae</taxon>
        <taxon>asterids</taxon>
        <taxon>lamiids</taxon>
        <taxon>Boraginales</taxon>
        <taxon>Boraginaceae</taxon>
        <taxon>Boraginoideae</taxon>
        <taxon>Lithospermeae</taxon>
        <taxon>Lithospermum</taxon>
    </lineage>
</organism>
<feature type="domain" description="RING-type" evidence="11">
    <location>
        <begin position="83"/>
        <end position="125"/>
    </location>
</feature>
<protein>
    <recommendedName>
        <fullName evidence="11">RING-type domain-containing protein</fullName>
    </recommendedName>
</protein>
<evidence type="ECO:0000256" key="10">
    <source>
        <dbReference type="SAM" id="Phobius"/>
    </source>
</evidence>
<evidence type="ECO:0000256" key="4">
    <source>
        <dbReference type="ARBA" id="ARBA00022771"/>
    </source>
</evidence>
<dbReference type="PANTHER" id="PTHR46539">
    <property type="entry name" value="E3 UBIQUITIN-PROTEIN LIGASE ATL42"/>
    <property type="match status" value="1"/>
</dbReference>
<dbReference type="InterPro" id="IPR013083">
    <property type="entry name" value="Znf_RING/FYVE/PHD"/>
</dbReference>
<name>A0AAV3QRK6_LITER</name>
<comment type="caution">
    <text evidence="12">The sequence shown here is derived from an EMBL/GenBank/DDBJ whole genome shotgun (WGS) entry which is preliminary data.</text>
</comment>
<dbReference type="GO" id="GO:0016020">
    <property type="term" value="C:membrane"/>
    <property type="evidence" value="ECO:0007669"/>
    <property type="project" value="UniProtKB-SubCell"/>
</dbReference>
<accession>A0AAV3QRK6</accession>
<keyword evidence="13" id="KW-1185">Reference proteome</keyword>
<keyword evidence="7 10" id="KW-0472">Membrane</keyword>
<keyword evidence="6 10" id="KW-1133">Transmembrane helix</keyword>
<comment type="subcellular location">
    <subcellularLocation>
        <location evidence="1">Membrane</location>
    </subcellularLocation>
</comment>
<reference evidence="12 13" key="1">
    <citation type="submission" date="2024-01" db="EMBL/GenBank/DDBJ databases">
        <title>The complete chloroplast genome sequence of Lithospermum erythrorhizon: insights into the phylogenetic relationship among Boraginaceae species and the maternal lineages of purple gromwells.</title>
        <authorList>
            <person name="Okada T."/>
            <person name="Watanabe K."/>
        </authorList>
    </citation>
    <scope>NUCLEOTIDE SEQUENCE [LARGE SCALE GENOMIC DNA]</scope>
</reference>
<keyword evidence="4 9" id="KW-0863">Zinc-finger</keyword>
<evidence type="ECO:0000256" key="7">
    <source>
        <dbReference type="ARBA" id="ARBA00023136"/>
    </source>
</evidence>
<feature type="transmembrane region" description="Helical" evidence="10">
    <location>
        <begin position="26"/>
        <end position="45"/>
    </location>
</feature>
<evidence type="ECO:0000313" key="12">
    <source>
        <dbReference type="EMBL" id="GAA0166664.1"/>
    </source>
</evidence>
<dbReference type="GO" id="GO:0008270">
    <property type="term" value="F:zinc ion binding"/>
    <property type="evidence" value="ECO:0007669"/>
    <property type="project" value="UniProtKB-KW"/>
</dbReference>
<comment type="similarity">
    <text evidence="8">Belongs to the RING-type zinc finger family. ATL subfamily.</text>
</comment>